<reference evidence="2 3" key="1">
    <citation type="submission" date="2016-05" db="EMBL/GenBank/DDBJ databases">
        <title>Genome sequencing reveals origins of a unique bacterial endosymbiosis in the earliest lineages of terrestrial Fungi.</title>
        <authorList>
            <consortium name="DOE Joint Genome Institute"/>
            <person name="Uehling J."/>
            <person name="Gryganskyi A."/>
            <person name="Hameed K."/>
            <person name="Tschaplinski T."/>
            <person name="Misztal P."/>
            <person name="Wu S."/>
            <person name="Desiro A."/>
            <person name="Vande Pol N."/>
            <person name="Du Z.-Y."/>
            <person name="Zienkiewicz A."/>
            <person name="Zienkiewicz K."/>
            <person name="Morin E."/>
            <person name="Tisserant E."/>
            <person name="Splivallo R."/>
            <person name="Hainaut M."/>
            <person name="Henrissat B."/>
            <person name="Ohm R."/>
            <person name="Kuo A."/>
            <person name="Yan J."/>
            <person name="Lipzen A."/>
            <person name="Nolan M."/>
            <person name="Labutti K."/>
            <person name="Barry K."/>
            <person name="Goldstein A."/>
            <person name="Labbe J."/>
            <person name="Schadt C."/>
            <person name="Tuskan G."/>
            <person name="Grigoriev I."/>
            <person name="Martin F."/>
            <person name="Vilgalys R."/>
            <person name="Bonito G."/>
        </authorList>
    </citation>
    <scope>NUCLEOTIDE SEQUENCE [LARGE SCALE GENOMIC DNA]</scope>
    <source>
        <strain evidence="2 3">AG-77</strain>
    </source>
</reference>
<feature type="compositionally biased region" description="Basic and acidic residues" evidence="1">
    <location>
        <begin position="53"/>
        <end position="64"/>
    </location>
</feature>
<dbReference type="AlphaFoldDB" id="A0A197KF68"/>
<feature type="region of interest" description="Disordered" evidence="1">
    <location>
        <begin position="13"/>
        <end position="109"/>
    </location>
</feature>
<sequence>MSALQRLQEFRFKKAQEAAAAGSKAPLTAASTPSPATTSSYSNSNSNSSSRSISKERVPTKGDPHIIPGSSDIELDSDSESDMDLRRGVHKLSTYSPARQASPKPASDP</sequence>
<organism evidence="2 3">
    <name type="scientific">Linnemannia elongata AG-77</name>
    <dbReference type="NCBI Taxonomy" id="1314771"/>
    <lineage>
        <taxon>Eukaryota</taxon>
        <taxon>Fungi</taxon>
        <taxon>Fungi incertae sedis</taxon>
        <taxon>Mucoromycota</taxon>
        <taxon>Mortierellomycotina</taxon>
        <taxon>Mortierellomycetes</taxon>
        <taxon>Mortierellales</taxon>
        <taxon>Mortierellaceae</taxon>
        <taxon>Linnemannia</taxon>
    </lineage>
</organism>
<gene>
    <name evidence="2" type="ORF">K457DRAFT_570450</name>
</gene>
<feature type="compositionally biased region" description="Acidic residues" evidence="1">
    <location>
        <begin position="73"/>
        <end position="82"/>
    </location>
</feature>
<evidence type="ECO:0000256" key="1">
    <source>
        <dbReference type="SAM" id="MobiDB-lite"/>
    </source>
</evidence>
<proteinExistence type="predicted"/>
<feature type="compositionally biased region" description="Low complexity" evidence="1">
    <location>
        <begin position="17"/>
        <end position="52"/>
    </location>
</feature>
<dbReference type="Proteomes" id="UP000078512">
    <property type="component" value="Unassembled WGS sequence"/>
</dbReference>
<name>A0A197KF68_9FUNG</name>
<evidence type="ECO:0000313" key="3">
    <source>
        <dbReference type="Proteomes" id="UP000078512"/>
    </source>
</evidence>
<dbReference type="EMBL" id="KV442014">
    <property type="protein sequence ID" value="OAQ35321.1"/>
    <property type="molecule type" value="Genomic_DNA"/>
</dbReference>
<protein>
    <submittedName>
        <fullName evidence="2">Uncharacterized protein</fullName>
    </submittedName>
</protein>
<evidence type="ECO:0000313" key="2">
    <source>
        <dbReference type="EMBL" id="OAQ35321.1"/>
    </source>
</evidence>
<keyword evidence="3" id="KW-1185">Reference proteome</keyword>
<accession>A0A197KF68</accession>